<feature type="domain" description="Retrotransposon gag" evidence="2">
    <location>
        <begin position="152"/>
        <end position="239"/>
    </location>
</feature>
<keyword evidence="4" id="KW-1185">Reference proteome</keyword>
<protein>
    <recommendedName>
        <fullName evidence="2">Retrotransposon gag domain-containing protein</fullName>
    </recommendedName>
</protein>
<dbReference type="InterPro" id="IPR005162">
    <property type="entry name" value="Retrotrans_gag_dom"/>
</dbReference>
<dbReference type="Proteomes" id="UP000829196">
    <property type="component" value="Unassembled WGS sequence"/>
</dbReference>
<feature type="compositionally biased region" description="Pro residues" evidence="1">
    <location>
        <begin position="324"/>
        <end position="344"/>
    </location>
</feature>
<comment type="caution">
    <text evidence="3">The sequence shown here is derived from an EMBL/GenBank/DDBJ whole genome shotgun (WGS) entry which is preliminary data.</text>
</comment>
<feature type="compositionally biased region" description="Basic and acidic residues" evidence="1">
    <location>
        <begin position="707"/>
        <end position="718"/>
    </location>
</feature>
<reference evidence="3" key="1">
    <citation type="journal article" date="2022" name="Front. Genet.">
        <title>Chromosome-Scale Assembly of the Dendrobium nobile Genome Provides Insights Into the Molecular Mechanism of the Biosynthesis of the Medicinal Active Ingredient of Dendrobium.</title>
        <authorList>
            <person name="Xu Q."/>
            <person name="Niu S.-C."/>
            <person name="Li K.-L."/>
            <person name="Zheng P.-J."/>
            <person name="Zhang X.-J."/>
            <person name="Jia Y."/>
            <person name="Liu Y."/>
            <person name="Niu Y.-X."/>
            <person name="Yu L.-H."/>
            <person name="Chen D.-F."/>
            <person name="Zhang G.-Q."/>
        </authorList>
    </citation>
    <scope>NUCLEOTIDE SEQUENCE</scope>
    <source>
        <tissue evidence="3">Leaf</tissue>
    </source>
</reference>
<organism evidence="3 4">
    <name type="scientific">Dendrobium nobile</name>
    <name type="common">Orchid</name>
    <dbReference type="NCBI Taxonomy" id="94219"/>
    <lineage>
        <taxon>Eukaryota</taxon>
        <taxon>Viridiplantae</taxon>
        <taxon>Streptophyta</taxon>
        <taxon>Embryophyta</taxon>
        <taxon>Tracheophyta</taxon>
        <taxon>Spermatophyta</taxon>
        <taxon>Magnoliopsida</taxon>
        <taxon>Liliopsida</taxon>
        <taxon>Asparagales</taxon>
        <taxon>Orchidaceae</taxon>
        <taxon>Epidendroideae</taxon>
        <taxon>Malaxideae</taxon>
        <taxon>Dendrobiinae</taxon>
        <taxon>Dendrobium</taxon>
    </lineage>
</organism>
<proteinExistence type="predicted"/>
<dbReference type="EMBL" id="JAGYWB010000011">
    <property type="protein sequence ID" value="KAI0503866.1"/>
    <property type="molecule type" value="Genomic_DNA"/>
</dbReference>
<dbReference type="PANTHER" id="PTHR33223">
    <property type="entry name" value="CCHC-TYPE DOMAIN-CONTAINING PROTEIN"/>
    <property type="match status" value="1"/>
</dbReference>
<dbReference type="OrthoDB" id="783749at2759"/>
<evidence type="ECO:0000313" key="3">
    <source>
        <dbReference type="EMBL" id="KAI0503866.1"/>
    </source>
</evidence>
<dbReference type="AlphaFoldDB" id="A0A8T3B8Y9"/>
<name>A0A8T3B8Y9_DENNO</name>
<sequence>MAAMTAQLTALGATPHVMDVVNPTTSRDEPVAPQSPAPEPVRVDRVQRAVPMSPPAVPLSVPVQSQSVQLSPVQIQDMIAQRVDQAIASRKFGDSVSRGRPYPVEYEREPYPAGFVPPRFRVFDGFGNPKQHVAQYRAICCNIGGNDALMLRLFVSSLGGVAFEWYADLPNDSVRTFTEMEQLFVQRFISTEHRVTVGELVVTRQRPHESLPNYIVRWRNLSLQCEPQLQEQHAVEILLKNIDGHIAPYLKGFSIRTFQKLLTKVTSLQDSIPSAVPPKAESQPIRRPQRLEFSGAPPPRKGEVHSTSDAHDRGKRPMVSSVPQRPPPPRPQFQPRPQLPPLVQPPGQFQPRPQGQQPRPSYRTPENQQYLQEKLSKEYPFKRESVKKIFKFLVKKNILIFPPNKRVEEEGQTEHPLYCPFHKHIGHVIEDCYVFKDKVESLMASGEIHLQDSDLVHPRGKVAQIVQMVTSSSQYDSQCGVQSSDSRAPLSSGEEWQLSLSRKTRGMIRRAVQSSEAVERRPPQAKSTVASPVSLPVSFSSSVVVPTEHISSTSPCIRKMYEREKFVVTSEGKTGSLPALTLKDFVLPPTDDELMEENDSGYFWCLAPSSSTSSSTRSSHVLFISENDDGLAYEEEFECEEEPVFAIPEGGCYMDSGDESENTSQPLFVEPTQAMSPEPNESSIESDSIREIQLRSGKVLPPKMAKNNKEKDRNIITQ</sequence>
<evidence type="ECO:0000313" key="4">
    <source>
        <dbReference type="Proteomes" id="UP000829196"/>
    </source>
</evidence>
<feature type="region of interest" description="Disordered" evidence="1">
    <location>
        <begin position="655"/>
        <end position="718"/>
    </location>
</feature>
<feature type="region of interest" description="Disordered" evidence="1">
    <location>
        <begin position="20"/>
        <end position="42"/>
    </location>
</feature>
<dbReference type="PANTHER" id="PTHR33223:SF8">
    <property type="entry name" value="OS04G0172440 PROTEIN"/>
    <property type="match status" value="1"/>
</dbReference>
<evidence type="ECO:0000259" key="2">
    <source>
        <dbReference type="Pfam" id="PF03732"/>
    </source>
</evidence>
<gene>
    <name evidence="3" type="ORF">KFK09_014809</name>
</gene>
<dbReference type="Pfam" id="PF03732">
    <property type="entry name" value="Retrotrans_gag"/>
    <property type="match status" value="1"/>
</dbReference>
<feature type="compositionally biased region" description="Basic and acidic residues" evidence="1">
    <location>
        <begin position="300"/>
        <end position="312"/>
    </location>
</feature>
<feature type="region of interest" description="Disordered" evidence="1">
    <location>
        <begin position="269"/>
        <end position="369"/>
    </location>
</feature>
<evidence type="ECO:0000256" key="1">
    <source>
        <dbReference type="SAM" id="MobiDB-lite"/>
    </source>
</evidence>
<accession>A0A8T3B8Y9</accession>
<feature type="compositionally biased region" description="Low complexity" evidence="1">
    <location>
        <begin position="345"/>
        <end position="360"/>
    </location>
</feature>